<dbReference type="Proteomes" id="UP000548476">
    <property type="component" value="Unassembled WGS sequence"/>
</dbReference>
<dbReference type="Gene3D" id="3.40.50.720">
    <property type="entry name" value="NAD(P)-binding Rossmann-like Domain"/>
    <property type="match status" value="1"/>
</dbReference>
<sequence>MADGRIVITGASGKVGRLLRPRIGREGREIRLLDLVEPSPPPGEGEVFLRRSVTDLDGLTKDFDGADAVVHLGGQSREASAEDVIDRNVHGTYRVLEAARRAGVGRVILASSNHAVGFHDRADIPPGGLPADAPARPDTLYGWSKVAVESAGRLFADRFGMSVIVLRIGVWFPKPPDVRGLSLWMSPDDGGRLIEACLSTSEPGYRIVWGVSRNTRGWYSLKEGEAIGYDPRDDSEAHAGELLAKYGPLDESDPELKRVGGGWCSIPLGEPN</sequence>
<keyword evidence="3" id="KW-0520">NAD</keyword>
<dbReference type="PANTHER" id="PTHR43103:SF5">
    <property type="entry name" value="4-EPIMERASE, PUTATIVE (AFU_ORTHOLOGUE AFUA_7G00360)-RELATED"/>
    <property type="match status" value="1"/>
</dbReference>
<accession>A0A841FF08</accession>
<dbReference type="GO" id="GO:0016491">
    <property type="term" value="F:oxidoreductase activity"/>
    <property type="evidence" value="ECO:0007669"/>
    <property type="project" value="UniProtKB-KW"/>
</dbReference>
<comment type="similarity">
    <text evidence="1">Belongs to the NAD(P)-dependent epimerase/dehydratase family.</text>
</comment>
<evidence type="ECO:0000256" key="2">
    <source>
        <dbReference type="ARBA" id="ARBA00023002"/>
    </source>
</evidence>
<keyword evidence="2" id="KW-0560">Oxidoreductase</keyword>
<dbReference type="Pfam" id="PF01370">
    <property type="entry name" value="Epimerase"/>
    <property type="match status" value="1"/>
</dbReference>
<protein>
    <submittedName>
        <fullName evidence="5">Nucleoside-diphosphate-sugar epimerase</fullName>
    </submittedName>
</protein>
<feature type="domain" description="NAD-dependent epimerase/dehydratase" evidence="4">
    <location>
        <begin position="6"/>
        <end position="171"/>
    </location>
</feature>
<dbReference type="RefSeq" id="WP_184787044.1">
    <property type="nucleotide sequence ID" value="NZ_BONT01000045.1"/>
</dbReference>
<proteinExistence type="inferred from homology"/>
<evidence type="ECO:0000259" key="4">
    <source>
        <dbReference type="Pfam" id="PF01370"/>
    </source>
</evidence>
<dbReference type="EMBL" id="JACHGT010000004">
    <property type="protein sequence ID" value="MBB6034155.1"/>
    <property type="molecule type" value="Genomic_DNA"/>
</dbReference>
<dbReference type="InterPro" id="IPR001509">
    <property type="entry name" value="Epimerase_deHydtase"/>
</dbReference>
<dbReference type="InterPro" id="IPR036291">
    <property type="entry name" value="NAD(P)-bd_dom_sf"/>
</dbReference>
<dbReference type="AlphaFoldDB" id="A0A841FF08"/>
<evidence type="ECO:0000256" key="1">
    <source>
        <dbReference type="ARBA" id="ARBA00007637"/>
    </source>
</evidence>
<dbReference type="PANTHER" id="PTHR43103">
    <property type="entry name" value="NUCLEOSIDE-DIPHOSPHATE-SUGAR EPIMERASE"/>
    <property type="match status" value="1"/>
</dbReference>
<evidence type="ECO:0000313" key="5">
    <source>
        <dbReference type="EMBL" id="MBB6034155.1"/>
    </source>
</evidence>
<reference evidence="5 6" key="1">
    <citation type="submission" date="2020-08" db="EMBL/GenBank/DDBJ databases">
        <title>Genomic Encyclopedia of Type Strains, Phase IV (KMG-IV): sequencing the most valuable type-strain genomes for metagenomic binning, comparative biology and taxonomic classification.</title>
        <authorList>
            <person name="Goeker M."/>
        </authorList>
    </citation>
    <scope>NUCLEOTIDE SEQUENCE [LARGE SCALE GENOMIC DNA]</scope>
    <source>
        <strain evidence="5 6">YIM 65646</strain>
    </source>
</reference>
<evidence type="ECO:0000256" key="3">
    <source>
        <dbReference type="ARBA" id="ARBA00023027"/>
    </source>
</evidence>
<evidence type="ECO:0000313" key="6">
    <source>
        <dbReference type="Proteomes" id="UP000548476"/>
    </source>
</evidence>
<organism evidence="5 6">
    <name type="scientific">Phytomonospora endophytica</name>
    <dbReference type="NCBI Taxonomy" id="714109"/>
    <lineage>
        <taxon>Bacteria</taxon>
        <taxon>Bacillati</taxon>
        <taxon>Actinomycetota</taxon>
        <taxon>Actinomycetes</taxon>
        <taxon>Micromonosporales</taxon>
        <taxon>Micromonosporaceae</taxon>
        <taxon>Phytomonospora</taxon>
    </lineage>
</organism>
<comment type="caution">
    <text evidence="5">The sequence shown here is derived from an EMBL/GenBank/DDBJ whole genome shotgun (WGS) entry which is preliminary data.</text>
</comment>
<dbReference type="SUPFAM" id="SSF51735">
    <property type="entry name" value="NAD(P)-binding Rossmann-fold domains"/>
    <property type="match status" value="1"/>
</dbReference>
<keyword evidence="6" id="KW-1185">Reference proteome</keyword>
<name>A0A841FF08_9ACTN</name>
<gene>
    <name evidence="5" type="ORF">HNR73_002005</name>
</gene>